<dbReference type="EMBL" id="JBHLUB010000031">
    <property type="protein sequence ID" value="MFC0582601.1"/>
    <property type="molecule type" value="Genomic_DNA"/>
</dbReference>
<keyword evidence="3" id="KW-1185">Reference proteome</keyword>
<reference evidence="2 3" key="1">
    <citation type="submission" date="2024-09" db="EMBL/GenBank/DDBJ databases">
        <authorList>
            <person name="Sun Q."/>
            <person name="Mori K."/>
        </authorList>
    </citation>
    <scope>NUCLEOTIDE SEQUENCE [LARGE SCALE GENOMIC DNA]</scope>
    <source>
        <strain evidence="2 3">NCAIM B.02604</strain>
    </source>
</reference>
<gene>
    <name evidence="2" type="ORF">ACFFFR_09455</name>
</gene>
<proteinExistence type="predicted"/>
<evidence type="ECO:0000256" key="1">
    <source>
        <dbReference type="SAM" id="Phobius"/>
    </source>
</evidence>
<feature type="transmembrane region" description="Helical" evidence="1">
    <location>
        <begin position="451"/>
        <end position="474"/>
    </location>
</feature>
<dbReference type="Proteomes" id="UP001589862">
    <property type="component" value="Unassembled WGS sequence"/>
</dbReference>
<feature type="transmembrane region" description="Helical" evidence="1">
    <location>
        <begin position="226"/>
        <end position="247"/>
    </location>
</feature>
<name>A0ABV6PBV1_9MICC</name>
<keyword evidence="1" id="KW-0812">Transmembrane</keyword>
<organism evidence="2 3">
    <name type="scientific">Micrococcoides hystricis</name>
    <dbReference type="NCBI Taxonomy" id="1572761"/>
    <lineage>
        <taxon>Bacteria</taxon>
        <taxon>Bacillati</taxon>
        <taxon>Actinomycetota</taxon>
        <taxon>Actinomycetes</taxon>
        <taxon>Micrococcales</taxon>
        <taxon>Micrococcaceae</taxon>
        <taxon>Micrococcoides</taxon>
    </lineage>
</organism>
<evidence type="ECO:0000313" key="3">
    <source>
        <dbReference type="Proteomes" id="UP001589862"/>
    </source>
</evidence>
<feature type="transmembrane region" description="Helical" evidence="1">
    <location>
        <begin position="332"/>
        <end position="354"/>
    </location>
</feature>
<feature type="transmembrane region" description="Helical" evidence="1">
    <location>
        <begin position="375"/>
        <end position="397"/>
    </location>
</feature>
<keyword evidence="1" id="KW-0472">Membrane</keyword>
<feature type="transmembrane region" description="Helical" evidence="1">
    <location>
        <begin position="53"/>
        <end position="75"/>
    </location>
</feature>
<dbReference type="RefSeq" id="WP_377459884.1">
    <property type="nucleotide sequence ID" value="NZ_JBHLUB010000031.1"/>
</dbReference>
<sequence>MRWAIQLNDLRRSTMMMVSTIITWTGALFAIVGFLIGGYFLGTVPDTTIEGLGIGQTLVTVLLLVLWALLPIFLTGVDMTLDPARFAMYPIKPSNLALAIAGSAIVSPGVVITLALFLGMALMWVTHSVPAAIIGLLMAPVITVSAFSLGNMLAAWASNLLGKRRSRDILALVGLVILMCSGLIINTLTGGLITIFDQLGAVAEVLGWTPFGFGISAVMHAAAGQWALTAIKVVLALAWLGLIFVLWTAGIKHATANVTSRDATKGKTHGLGFFNRVPQTPTGAVMARSLTYWMRDPRYSGTLLILPVLPIVMYFSTMTIPEEAGFSGPSLAFTLGLIGVVLGVTLMAELSYDYTALSLHVLTGVSGKADRTGRAMALLVATLPPLILVGLIMAWALDAWELLPGSLGIALAGVLGGTGVSSVINTLIIYPTPKPGESPFQSQKAGFAKTFLSSIISMVSGLLATTVPIVLYFIQQDTGNELFGWLGLAAGIIIGTVVLIVGITIGGRIYDRRLPELYQQVALL</sequence>
<protein>
    <recommendedName>
        <fullName evidence="4">Transporter</fullName>
    </recommendedName>
</protein>
<feature type="transmembrane region" description="Helical" evidence="1">
    <location>
        <begin position="21"/>
        <end position="41"/>
    </location>
</feature>
<feature type="transmembrane region" description="Helical" evidence="1">
    <location>
        <begin position="96"/>
        <end position="125"/>
    </location>
</feature>
<feature type="transmembrane region" description="Helical" evidence="1">
    <location>
        <begin position="131"/>
        <end position="157"/>
    </location>
</feature>
<feature type="transmembrane region" description="Helical" evidence="1">
    <location>
        <begin position="409"/>
        <end position="430"/>
    </location>
</feature>
<keyword evidence="1" id="KW-1133">Transmembrane helix</keyword>
<feature type="transmembrane region" description="Helical" evidence="1">
    <location>
        <begin position="486"/>
        <end position="510"/>
    </location>
</feature>
<evidence type="ECO:0000313" key="2">
    <source>
        <dbReference type="EMBL" id="MFC0582601.1"/>
    </source>
</evidence>
<feature type="transmembrane region" description="Helical" evidence="1">
    <location>
        <begin position="299"/>
        <end position="320"/>
    </location>
</feature>
<evidence type="ECO:0008006" key="4">
    <source>
        <dbReference type="Google" id="ProtNLM"/>
    </source>
</evidence>
<feature type="transmembrane region" description="Helical" evidence="1">
    <location>
        <begin position="169"/>
        <end position="196"/>
    </location>
</feature>
<accession>A0ABV6PBV1</accession>
<comment type="caution">
    <text evidence="2">The sequence shown here is derived from an EMBL/GenBank/DDBJ whole genome shotgun (WGS) entry which is preliminary data.</text>
</comment>